<evidence type="ECO:0000313" key="2">
    <source>
        <dbReference type="Proteomes" id="UP000321491"/>
    </source>
</evidence>
<keyword evidence="2" id="KW-1185">Reference proteome</keyword>
<accession>A0A511UXU2</accession>
<reference evidence="1 2" key="1">
    <citation type="submission" date="2019-07" db="EMBL/GenBank/DDBJ databases">
        <title>Whole genome shotgun sequence of Cerasibacillus quisquiliarum NBRC 102429.</title>
        <authorList>
            <person name="Hosoyama A."/>
            <person name="Uohara A."/>
            <person name="Ohji S."/>
            <person name="Ichikawa N."/>
        </authorList>
    </citation>
    <scope>NUCLEOTIDE SEQUENCE [LARGE SCALE GENOMIC DNA]</scope>
    <source>
        <strain evidence="1 2">NBRC 102429</strain>
    </source>
</reference>
<dbReference type="Gene3D" id="1.25.40.10">
    <property type="entry name" value="Tetratricopeptide repeat domain"/>
    <property type="match status" value="1"/>
</dbReference>
<name>A0A511UXU2_9BACI</name>
<protein>
    <submittedName>
        <fullName evidence="1">TPR repeat-containing protein YsoA</fullName>
    </submittedName>
</protein>
<sequence>MNREKNKVILFPKWKEKLEVSSLQALEEKNFKEALTQFNELLKYGEGTHEIIIGKLICLIELGQFEEANDLCQLAMRDKSQEAYYHYVHIYLTLLLQTNRYEDLMERVQKELKDPNMPEVVKVQFQQLYEWSKQIHIGLREEKIFQHRKDLRLAIRENKVQSQWYLVNRLRQLHTKPMEDIYQWLQDPSIHPVIKTSLFQWLQDEQISRTVSVSKLGHTKCFIPIKTPSLQEAPQRNKILNHISDIEQKNPSLYDMIKQLLERYLFVTYPLLPNDEELSFIAEAIRFLGHTYMNGQSSEVYEDKLLFYINEIETCEKLYLSILDE</sequence>
<dbReference type="AlphaFoldDB" id="A0A511UXU2"/>
<dbReference type="InterPro" id="IPR011990">
    <property type="entry name" value="TPR-like_helical_dom_sf"/>
</dbReference>
<evidence type="ECO:0000313" key="1">
    <source>
        <dbReference type="EMBL" id="GEN31449.1"/>
    </source>
</evidence>
<proteinExistence type="predicted"/>
<gene>
    <name evidence="1" type="primary">ysoA</name>
    <name evidence="1" type="ORF">CQU01_16870</name>
</gene>
<dbReference type="SUPFAM" id="SSF48452">
    <property type="entry name" value="TPR-like"/>
    <property type="match status" value="1"/>
</dbReference>
<organism evidence="1 2">
    <name type="scientific">Cerasibacillus quisquiliarum</name>
    <dbReference type="NCBI Taxonomy" id="227865"/>
    <lineage>
        <taxon>Bacteria</taxon>
        <taxon>Bacillati</taxon>
        <taxon>Bacillota</taxon>
        <taxon>Bacilli</taxon>
        <taxon>Bacillales</taxon>
        <taxon>Bacillaceae</taxon>
        <taxon>Cerasibacillus</taxon>
    </lineage>
</organism>
<dbReference type="Proteomes" id="UP000321491">
    <property type="component" value="Unassembled WGS sequence"/>
</dbReference>
<dbReference type="EMBL" id="BJXW01000016">
    <property type="protein sequence ID" value="GEN31449.1"/>
    <property type="molecule type" value="Genomic_DNA"/>
</dbReference>
<comment type="caution">
    <text evidence="1">The sequence shown here is derived from an EMBL/GenBank/DDBJ whole genome shotgun (WGS) entry which is preliminary data.</text>
</comment>
<dbReference type="SUPFAM" id="SSF116965">
    <property type="entry name" value="Hypothetical protein MPN330"/>
    <property type="match status" value="1"/>
</dbReference>
<dbReference type="RefSeq" id="WP_170226659.1">
    <property type="nucleotide sequence ID" value="NZ_BJXW01000016.1"/>
</dbReference>